<name>A0ABT8S9W9_9BURK</name>
<reference evidence="1" key="1">
    <citation type="submission" date="2023-06" db="EMBL/GenBank/DDBJ databases">
        <authorList>
            <person name="Jiang Y."/>
            <person name="Liu Q."/>
        </authorList>
    </citation>
    <scope>NUCLEOTIDE SEQUENCE</scope>
    <source>
        <strain evidence="1">CGMCC 1.12090</strain>
    </source>
</reference>
<dbReference type="Proteomes" id="UP001169027">
    <property type="component" value="Unassembled WGS sequence"/>
</dbReference>
<dbReference type="EMBL" id="JAUKVY010000018">
    <property type="protein sequence ID" value="MDO1535233.1"/>
    <property type="molecule type" value="Genomic_DNA"/>
</dbReference>
<evidence type="ECO:0000313" key="2">
    <source>
        <dbReference type="Proteomes" id="UP001169027"/>
    </source>
</evidence>
<organism evidence="1 2">
    <name type="scientific">Variovorax ginsengisoli</name>
    <dbReference type="NCBI Taxonomy" id="363844"/>
    <lineage>
        <taxon>Bacteria</taxon>
        <taxon>Pseudomonadati</taxon>
        <taxon>Pseudomonadota</taxon>
        <taxon>Betaproteobacteria</taxon>
        <taxon>Burkholderiales</taxon>
        <taxon>Comamonadaceae</taxon>
        <taxon>Variovorax</taxon>
    </lineage>
</organism>
<accession>A0ABT8S9W9</accession>
<proteinExistence type="predicted"/>
<evidence type="ECO:0000313" key="1">
    <source>
        <dbReference type="EMBL" id="MDO1535233.1"/>
    </source>
</evidence>
<sequence>MLTTYRKEAVLRMADVRIPKYPMRRLPFSDKYVEEGIPLPQDEIDADVELQTAVEVWMRTVDELYSRHVGNSAACPPDLHGAH</sequence>
<protein>
    <submittedName>
        <fullName evidence="1">Uncharacterized protein</fullName>
    </submittedName>
</protein>
<dbReference type="RefSeq" id="WP_301812932.1">
    <property type="nucleotide sequence ID" value="NZ_JAUJZH010000018.1"/>
</dbReference>
<comment type="caution">
    <text evidence="1">The sequence shown here is derived from an EMBL/GenBank/DDBJ whole genome shotgun (WGS) entry which is preliminary data.</text>
</comment>
<keyword evidence="2" id="KW-1185">Reference proteome</keyword>
<gene>
    <name evidence="1" type="ORF">Q2T77_23340</name>
</gene>